<sequence length="134" mass="15294">MLSLHSLRRKKNQKNRCLADFVTVCVMSPSQIIADVNPEEPEAADSPHCNPIDGEESAEERNYNVYHCQACAVVEHTIGLLKGRWRCLACLDASGGKLSYRPEKSQEQSLFDRHEFELELDLVQRFERGFSQRA</sequence>
<evidence type="ECO:0000313" key="2">
    <source>
        <dbReference type="Proteomes" id="UP000831701"/>
    </source>
</evidence>
<dbReference type="EMBL" id="CM041549">
    <property type="protein sequence ID" value="KAI3356737.1"/>
    <property type="molecule type" value="Genomic_DNA"/>
</dbReference>
<keyword evidence="2" id="KW-1185">Reference proteome</keyword>
<reference evidence="1" key="1">
    <citation type="submission" date="2022-04" db="EMBL/GenBank/DDBJ databases">
        <title>Jade perch genome.</title>
        <authorList>
            <person name="Chao B."/>
        </authorList>
    </citation>
    <scope>NUCLEOTIDE SEQUENCE</scope>
    <source>
        <strain evidence="1">CB-2022</strain>
    </source>
</reference>
<accession>A0ACB8VPC5</accession>
<dbReference type="Proteomes" id="UP000831701">
    <property type="component" value="Chromosome 19"/>
</dbReference>
<proteinExistence type="predicted"/>
<evidence type="ECO:0000313" key="1">
    <source>
        <dbReference type="EMBL" id="KAI3356737.1"/>
    </source>
</evidence>
<gene>
    <name evidence="1" type="ORF">L3Q82_003418</name>
</gene>
<protein>
    <submittedName>
        <fullName evidence="1">Uncharacterized protein</fullName>
    </submittedName>
</protein>
<comment type="caution">
    <text evidence="1">The sequence shown here is derived from an EMBL/GenBank/DDBJ whole genome shotgun (WGS) entry which is preliminary data.</text>
</comment>
<name>A0ACB8VPC5_9TELE</name>
<organism evidence="1 2">
    <name type="scientific">Scortum barcoo</name>
    <name type="common">barcoo grunter</name>
    <dbReference type="NCBI Taxonomy" id="214431"/>
    <lineage>
        <taxon>Eukaryota</taxon>
        <taxon>Metazoa</taxon>
        <taxon>Chordata</taxon>
        <taxon>Craniata</taxon>
        <taxon>Vertebrata</taxon>
        <taxon>Euteleostomi</taxon>
        <taxon>Actinopterygii</taxon>
        <taxon>Neopterygii</taxon>
        <taxon>Teleostei</taxon>
        <taxon>Neoteleostei</taxon>
        <taxon>Acanthomorphata</taxon>
        <taxon>Eupercaria</taxon>
        <taxon>Centrarchiformes</taxon>
        <taxon>Terapontoidei</taxon>
        <taxon>Terapontidae</taxon>
        <taxon>Scortum</taxon>
    </lineage>
</organism>